<feature type="region of interest" description="Disordered" evidence="3">
    <location>
        <begin position="354"/>
        <end position="389"/>
    </location>
</feature>
<feature type="compositionally biased region" description="Polar residues" evidence="3">
    <location>
        <begin position="355"/>
        <end position="365"/>
    </location>
</feature>
<feature type="region of interest" description="Disordered" evidence="3">
    <location>
        <begin position="884"/>
        <end position="909"/>
    </location>
</feature>
<dbReference type="RefSeq" id="XP_018274706.1">
    <property type="nucleotide sequence ID" value="XM_018413832.1"/>
</dbReference>
<evidence type="ECO:0000256" key="3">
    <source>
        <dbReference type="SAM" id="MobiDB-lite"/>
    </source>
</evidence>
<dbReference type="CDD" id="cd12148">
    <property type="entry name" value="fungal_TF_MHR"/>
    <property type="match status" value="1"/>
</dbReference>
<evidence type="ECO:0000259" key="4">
    <source>
        <dbReference type="Pfam" id="PF04082"/>
    </source>
</evidence>
<evidence type="ECO:0000256" key="1">
    <source>
        <dbReference type="ARBA" id="ARBA00004123"/>
    </source>
</evidence>
<dbReference type="Proteomes" id="UP000053890">
    <property type="component" value="Unassembled WGS sequence"/>
</dbReference>
<dbReference type="OrthoDB" id="2528168at2759"/>
<dbReference type="PANTHER" id="PTHR31001">
    <property type="entry name" value="UNCHARACTERIZED TRANSCRIPTIONAL REGULATORY PROTEIN"/>
    <property type="match status" value="1"/>
</dbReference>
<organism evidence="5 6">
    <name type="scientific">Rhodotorula graminis (strain WP1)</name>
    <dbReference type="NCBI Taxonomy" id="578459"/>
    <lineage>
        <taxon>Eukaryota</taxon>
        <taxon>Fungi</taxon>
        <taxon>Dikarya</taxon>
        <taxon>Basidiomycota</taxon>
        <taxon>Pucciniomycotina</taxon>
        <taxon>Microbotryomycetes</taxon>
        <taxon>Sporidiobolales</taxon>
        <taxon>Sporidiobolaceae</taxon>
        <taxon>Rhodotorula</taxon>
    </lineage>
</organism>
<reference evidence="5 6" key="1">
    <citation type="journal article" date="2015" name="Front. Microbiol.">
        <title>Genome sequence of the plant growth promoting endophytic yeast Rhodotorula graminis WP1.</title>
        <authorList>
            <person name="Firrincieli A."/>
            <person name="Otillar R."/>
            <person name="Salamov A."/>
            <person name="Schmutz J."/>
            <person name="Khan Z."/>
            <person name="Redman R.S."/>
            <person name="Fleck N.D."/>
            <person name="Lindquist E."/>
            <person name="Grigoriev I.V."/>
            <person name="Doty S.L."/>
        </authorList>
    </citation>
    <scope>NUCLEOTIDE SEQUENCE [LARGE SCALE GENOMIC DNA]</scope>
    <source>
        <strain evidence="5 6">WP1</strain>
    </source>
</reference>
<dbReference type="CDD" id="cd00067">
    <property type="entry name" value="GAL4"/>
    <property type="match status" value="1"/>
</dbReference>
<feature type="compositionally biased region" description="Low complexity" evidence="3">
    <location>
        <begin position="296"/>
        <end position="305"/>
    </location>
</feature>
<dbReference type="GO" id="GO:0005634">
    <property type="term" value="C:nucleus"/>
    <property type="evidence" value="ECO:0007669"/>
    <property type="project" value="UniProtKB-SubCell"/>
</dbReference>
<protein>
    <recommendedName>
        <fullName evidence="4">Xylanolytic transcriptional activator regulatory domain-containing protein</fullName>
    </recommendedName>
</protein>
<feature type="compositionally biased region" description="Low complexity" evidence="3">
    <location>
        <begin position="884"/>
        <end position="901"/>
    </location>
</feature>
<keyword evidence="2" id="KW-0539">Nucleus</keyword>
<evidence type="ECO:0000313" key="5">
    <source>
        <dbReference type="EMBL" id="KPV78657.1"/>
    </source>
</evidence>
<evidence type="ECO:0000313" key="6">
    <source>
        <dbReference type="Proteomes" id="UP000053890"/>
    </source>
</evidence>
<dbReference type="InterPro" id="IPR050613">
    <property type="entry name" value="Sec_Metabolite_Reg"/>
</dbReference>
<dbReference type="GeneID" id="28974281"/>
<accession>A0A194SDI6</accession>
<dbReference type="Pfam" id="PF04082">
    <property type="entry name" value="Fungal_trans"/>
    <property type="match status" value="1"/>
</dbReference>
<feature type="compositionally biased region" description="Polar residues" evidence="3">
    <location>
        <begin position="263"/>
        <end position="272"/>
    </location>
</feature>
<proteinExistence type="predicted"/>
<feature type="compositionally biased region" description="Pro residues" evidence="3">
    <location>
        <begin position="218"/>
        <end position="233"/>
    </location>
</feature>
<evidence type="ECO:0000256" key="2">
    <source>
        <dbReference type="ARBA" id="ARBA00023242"/>
    </source>
</evidence>
<keyword evidence="6" id="KW-1185">Reference proteome</keyword>
<dbReference type="AlphaFoldDB" id="A0A194SDI6"/>
<comment type="subcellular location">
    <subcellularLocation>
        <location evidence="1">Nucleus</location>
    </subcellularLocation>
</comment>
<dbReference type="InterPro" id="IPR001138">
    <property type="entry name" value="Zn2Cys6_DnaBD"/>
</dbReference>
<name>A0A194SDI6_RHOGW</name>
<feature type="region of interest" description="Disordered" evidence="3">
    <location>
        <begin position="823"/>
        <end position="854"/>
    </location>
</feature>
<feature type="compositionally biased region" description="Gly residues" evidence="3">
    <location>
        <begin position="279"/>
        <end position="288"/>
    </location>
</feature>
<dbReference type="STRING" id="578459.A0A194SDI6"/>
<sequence length="995" mass="105358">MCNLRKTRCDKGVPCGNCVKRNKAHLCHIVPHVRPKDADRLRQVAAAGGTPLQYSAAPLPPPLGVAGPPGTPPITPAGTSGDPRLAHTTPATVDALAMSAFAEVEAIHSTIDGLRTRLTGLESLLVAAFGRLAQDEGRCAEVNAALQGGVGAARAPYGVKPDDDASSHMRNAVGLTFDGSAQPPFPLPSRLHDPHGDIFVSSSGLTPYASGSATAYPPFMPPPLHPSHSPHPYPHQHDAQRVSRPSTSGGSGSMPPEYGLDRSASSSHTTAFTLPPLEGGRGLEGGTGPSSEFGLGAFEQAGQAARGEEEAGAGAEMDERDEEGRERSDELREEEVAASLSLEFMALGRNRALTGPQSSAQNAQISPHHPVHLSSVFDPASLPQHPSAQFPTSASLARVLPPPADTHLIIEHALESTGWHHACIHAPSFRAELAEFMSHPDETRFETASPAWLALLFAQLACGVKHMTREQLKQLGPFGLNDDDMRTLTKTHLDAALACLYRSHFLENHQLHAVQAITILVVGCQDVPQSNLFPMLLSTGICLAQDLGLHRLPSEELWLASVEGQSLEARAKSLIAYETRKRVFWALTSQDWFSIPYRRTTAVQPTQVTTPLPSNAHDEDLMTGILINRPPTEYTVVSRLLVWIQVARILQQVFQHVDENPNPSYEHILELDAQLQQLLDGVPAFFTSDSAHSDRLPPNAAWMRTTFIISSAHKVLTLHRAFFRRYEPSRKRALDASRTILREAARIGDSRMWTVPQYHISAAASVVCLDLFQQASPASTLAAERDEVVAALSTLRGMTSFSAIATRGAALIENLLAEEAKLPALPTSPRTSTKRRRVDSDAAPTPVHDAHAQQTSATSLAKLLASPLLAGAHPSLEASGLVFAPGSSSSPASSASPGTGARRPPAGDIFFAPAPSADAACGAAGTGGLGLSLDDLSPLPASFMSAFLETGFDPLDGAIVGGGGAAGASGGGGGGELPAWLEAGSPFAARDEVRA</sequence>
<dbReference type="GO" id="GO:0000981">
    <property type="term" value="F:DNA-binding transcription factor activity, RNA polymerase II-specific"/>
    <property type="evidence" value="ECO:0007669"/>
    <property type="project" value="InterPro"/>
</dbReference>
<dbReference type="GO" id="GO:0006351">
    <property type="term" value="P:DNA-templated transcription"/>
    <property type="evidence" value="ECO:0007669"/>
    <property type="project" value="InterPro"/>
</dbReference>
<dbReference type="GO" id="GO:0008270">
    <property type="term" value="F:zinc ion binding"/>
    <property type="evidence" value="ECO:0007669"/>
    <property type="project" value="InterPro"/>
</dbReference>
<dbReference type="PANTHER" id="PTHR31001:SF90">
    <property type="entry name" value="CENTROMERE DNA-BINDING PROTEIN COMPLEX CBF3 SUBUNIT B"/>
    <property type="match status" value="1"/>
</dbReference>
<dbReference type="OMA" id="CGVKHMT"/>
<dbReference type="InterPro" id="IPR007219">
    <property type="entry name" value="XnlR_reg_dom"/>
</dbReference>
<feature type="region of interest" description="Disordered" evidence="3">
    <location>
        <begin position="216"/>
        <end position="333"/>
    </location>
</feature>
<dbReference type="GO" id="GO:0003677">
    <property type="term" value="F:DNA binding"/>
    <property type="evidence" value="ECO:0007669"/>
    <property type="project" value="InterPro"/>
</dbReference>
<feature type="compositionally biased region" description="Low complexity" evidence="3">
    <location>
        <begin position="243"/>
        <end position="256"/>
    </location>
</feature>
<feature type="domain" description="Xylanolytic transcriptional activator regulatory" evidence="4">
    <location>
        <begin position="424"/>
        <end position="666"/>
    </location>
</feature>
<gene>
    <name evidence="5" type="ORF">RHOBADRAFT_41201</name>
</gene>
<dbReference type="EMBL" id="KQ474073">
    <property type="protein sequence ID" value="KPV78657.1"/>
    <property type="molecule type" value="Genomic_DNA"/>
</dbReference>